<dbReference type="EnsemblMetazoa" id="OVOC2523.1">
    <property type="protein sequence ID" value="OVOC2523.1"/>
    <property type="gene ID" value="WBGene00239332"/>
</dbReference>
<reference evidence="1" key="2">
    <citation type="submission" date="2022-06" db="UniProtKB">
        <authorList>
            <consortium name="EnsemblMetazoa"/>
        </authorList>
    </citation>
    <scope>IDENTIFICATION</scope>
</reference>
<protein>
    <submittedName>
        <fullName evidence="1">Uncharacterized protein</fullName>
    </submittedName>
</protein>
<name>A0A8R1TQW5_ONCVO</name>
<reference evidence="2" key="1">
    <citation type="submission" date="2013-10" db="EMBL/GenBank/DDBJ databases">
        <title>Genome sequencing of Onchocerca volvulus.</title>
        <authorList>
            <person name="Cotton J."/>
            <person name="Tsai J."/>
            <person name="Stanley E."/>
            <person name="Tracey A."/>
            <person name="Holroyd N."/>
            <person name="Lustigman S."/>
            <person name="Berriman M."/>
        </authorList>
    </citation>
    <scope>NUCLEOTIDE SEQUENCE</scope>
</reference>
<keyword evidence="2" id="KW-1185">Reference proteome</keyword>
<evidence type="ECO:0000313" key="1">
    <source>
        <dbReference type="EnsemblMetazoa" id="OVOC2523.1"/>
    </source>
</evidence>
<accession>A0A8R1TQW5</accession>
<proteinExistence type="predicted"/>
<dbReference type="Proteomes" id="UP000024404">
    <property type="component" value="Unassembled WGS sequence"/>
</dbReference>
<dbReference type="EMBL" id="CMVM020000074">
    <property type="status" value="NOT_ANNOTATED_CDS"/>
    <property type="molecule type" value="Genomic_DNA"/>
</dbReference>
<evidence type="ECO:0000313" key="2">
    <source>
        <dbReference type="Proteomes" id="UP000024404"/>
    </source>
</evidence>
<organism evidence="1 2">
    <name type="scientific">Onchocerca volvulus</name>
    <dbReference type="NCBI Taxonomy" id="6282"/>
    <lineage>
        <taxon>Eukaryota</taxon>
        <taxon>Metazoa</taxon>
        <taxon>Ecdysozoa</taxon>
        <taxon>Nematoda</taxon>
        <taxon>Chromadorea</taxon>
        <taxon>Rhabditida</taxon>
        <taxon>Spirurina</taxon>
        <taxon>Spiruromorpha</taxon>
        <taxon>Filarioidea</taxon>
        <taxon>Onchocercidae</taxon>
        <taxon>Onchocerca</taxon>
    </lineage>
</organism>
<sequence length="224" mass="25390">MSNQMPSPTYHYISPLARSRSEARGAKSVRRSYSFSQGSGASSFGSGALTMPQYGYGGGYMSKSLSRSSSSLFGRSLYNSVLTRTPPLHSVGLQRSTPHYTDRYPYVRYSYGSTDTGLGILTQTESMSTRNYSMRDLRTKRWLEGRPNAYNTGHFTTSSSYTTHVERPITPVRNYVRYMPIEDAVNMYKKRCMTVGTLSKYWLSPTWQSRREKELNLSSASMRV</sequence>
<dbReference type="AlphaFoldDB" id="A0A8R1TQW5"/>